<evidence type="ECO:0000313" key="3">
    <source>
        <dbReference type="Proteomes" id="UP000254070"/>
    </source>
</evidence>
<dbReference type="InterPro" id="IPR036873">
    <property type="entry name" value="Rhodanese-like_dom_sf"/>
</dbReference>
<dbReference type="Proteomes" id="UP000254070">
    <property type="component" value="Unassembled WGS sequence"/>
</dbReference>
<dbReference type="Pfam" id="PF00581">
    <property type="entry name" value="Rhodanese"/>
    <property type="match status" value="1"/>
</dbReference>
<proteinExistence type="predicted"/>
<dbReference type="EMBL" id="UGIF01000002">
    <property type="protein sequence ID" value="STP29119.1"/>
    <property type="molecule type" value="Genomic_DNA"/>
</dbReference>
<dbReference type="InterPro" id="IPR001763">
    <property type="entry name" value="Rhodanese-like_dom"/>
</dbReference>
<dbReference type="CDD" id="cd00158">
    <property type="entry name" value="RHOD"/>
    <property type="match status" value="1"/>
</dbReference>
<gene>
    <name evidence="2" type="primary">pspE</name>
    <name evidence="2" type="ORF">NCTC8129_01308</name>
</gene>
<evidence type="ECO:0000259" key="1">
    <source>
        <dbReference type="PROSITE" id="PS50206"/>
    </source>
</evidence>
<dbReference type="Gene3D" id="3.40.250.10">
    <property type="entry name" value="Rhodanese-like domain"/>
    <property type="match status" value="1"/>
</dbReference>
<dbReference type="SUPFAM" id="SSF52821">
    <property type="entry name" value="Rhodanese/Cell cycle control phosphatase"/>
    <property type="match status" value="1"/>
</dbReference>
<evidence type="ECO:0000313" key="2">
    <source>
        <dbReference type="EMBL" id="STP29119.1"/>
    </source>
</evidence>
<dbReference type="InterPro" id="IPR050229">
    <property type="entry name" value="GlpE_sulfurtransferase"/>
</dbReference>
<dbReference type="PANTHER" id="PTHR43031:SF17">
    <property type="entry name" value="SULFURTRANSFERASE YTWF-RELATED"/>
    <property type="match status" value="1"/>
</dbReference>
<accession>A0A377KIW6</accession>
<feature type="domain" description="Rhodanese" evidence="1">
    <location>
        <begin position="19"/>
        <end position="100"/>
    </location>
</feature>
<reference evidence="2 3" key="1">
    <citation type="submission" date="2018-06" db="EMBL/GenBank/DDBJ databases">
        <authorList>
            <consortium name="Pathogen Informatics"/>
            <person name="Doyle S."/>
        </authorList>
    </citation>
    <scope>NUCLEOTIDE SEQUENCE [LARGE SCALE GENOMIC DNA]</scope>
    <source>
        <strain evidence="2 3">NCTC8129</strain>
    </source>
</reference>
<protein>
    <submittedName>
        <fullName evidence="2">Rhodanese family protein</fullName>
        <ecNumber evidence="2">2.8.1.1</ecNumber>
    </submittedName>
</protein>
<dbReference type="GO" id="GO:0004792">
    <property type="term" value="F:thiosulfate-cyanide sulfurtransferase activity"/>
    <property type="evidence" value="ECO:0007669"/>
    <property type="project" value="UniProtKB-EC"/>
</dbReference>
<dbReference type="SMART" id="SM00450">
    <property type="entry name" value="RHOD"/>
    <property type="match status" value="1"/>
</dbReference>
<dbReference type="EC" id="2.8.1.1" evidence="2"/>
<organism evidence="2 3">
    <name type="scientific">Enterococcus durans</name>
    <dbReference type="NCBI Taxonomy" id="53345"/>
    <lineage>
        <taxon>Bacteria</taxon>
        <taxon>Bacillati</taxon>
        <taxon>Bacillota</taxon>
        <taxon>Bacilli</taxon>
        <taxon>Lactobacillales</taxon>
        <taxon>Enterococcaceae</taxon>
        <taxon>Enterococcus</taxon>
    </lineage>
</organism>
<name>A0A377KIW6_9ENTE</name>
<keyword evidence="2" id="KW-0808">Transferase</keyword>
<dbReference type="PROSITE" id="PS50206">
    <property type="entry name" value="RHODANESE_3"/>
    <property type="match status" value="1"/>
</dbReference>
<dbReference type="AlphaFoldDB" id="A0A377KIW6"/>
<dbReference type="PANTHER" id="PTHR43031">
    <property type="entry name" value="FAD-DEPENDENT OXIDOREDUCTASE"/>
    <property type="match status" value="1"/>
</dbReference>
<dbReference type="RefSeq" id="WP_115235069.1">
    <property type="nucleotide sequence ID" value="NZ_CABGIZ010000012.1"/>
</dbReference>
<sequence length="103" mass="11573">MMLFQTMQSITIAELKGKLTSSIQLIDVRTPNEYRGGHIRQAKNVPLQRITSFKGDQAKPVYVICQSGMRSKQATKELNKMGYQAINVRGGMNQWLDKTIGGK</sequence>